<dbReference type="SMART" id="SM00065">
    <property type="entry name" value="GAF"/>
    <property type="match status" value="1"/>
</dbReference>
<sequence length="177" mass="19464">MYPVPANETARQKALDRLEIVDTNASPAFDRICQIAQEYFHVPIVLVTFIDSDRAWAKAKIGLQASVLRREDAFCSHTIMGDDVLVIQDTLRDTRSAKNPFVVGQPHIRFYAGAPIVPASGCRVGSVCIIDTKPRTLSRAETIVLRNLADIAVSELRLVQAGRVAREMLAEKACMAG</sequence>
<organism evidence="2 3">
    <name type="scientific">Alsobacter metallidurans</name>
    <dbReference type="NCBI Taxonomy" id="340221"/>
    <lineage>
        <taxon>Bacteria</taxon>
        <taxon>Pseudomonadati</taxon>
        <taxon>Pseudomonadota</taxon>
        <taxon>Alphaproteobacteria</taxon>
        <taxon>Hyphomicrobiales</taxon>
        <taxon>Alsobacteraceae</taxon>
        <taxon>Alsobacter</taxon>
    </lineage>
</organism>
<dbReference type="AlphaFoldDB" id="A0A917I7C6"/>
<accession>A0A917I7C6</accession>
<comment type="caution">
    <text evidence="2">The sequence shown here is derived from an EMBL/GenBank/DDBJ whole genome shotgun (WGS) entry which is preliminary data.</text>
</comment>
<gene>
    <name evidence="2" type="ORF">GCM10007036_20870</name>
</gene>
<dbReference type="EMBL" id="BMES01000001">
    <property type="protein sequence ID" value="GGH18564.1"/>
    <property type="molecule type" value="Genomic_DNA"/>
</dbReference>
<reference evidence="2" key="1">
    <citation type="journal article" date="2014" name="Int. J. Syst. Evol. Microbiol.">
        <title>Complete genome sequence of Corynebacterium casei LMG S-19264T (=DSM 44701T), isolated from a smear-ripened cheese.</title>
        <authorList>
            <consortium name="US DOE Joint Genome Institute (JGI-PGF)"/>
            <person name="Walter F."/>
            <person name="Albersmeier A."/>
            <person name="Kalinowski J."/>
            <person name="Ruckert C."/>
        </authorList>
    </citation>
    <scope>NUCLEOTIDE SEQUENCE</scope>
    <source>
        <strain evidence="2">CGMCC 1.12214</strain>
    </source>
</reference>
<dbReference type="PANTHER" id="PTHR43102">
    <property type="entry name" value="SLR1143 PROTEIN"/>
    <property type="match status" value="1"/>
</dbReference>
<dbReference type="Proteomes" id="UP000603912">
    <property type="component" value="Unassembled WGS sequence"/>
</dbReference>
<dbReference type="Gene3D" id="3.30.450.40">
    <property type="match status" value="1"/>
</dbReference>
<dbReference type="Pfam" id="PF01590">
    <property type="entry name" value="GAF"/>
    <property type="match status" value="1"/>
</dbReference>
<evidence type="ECO:0000313" key="2">
    <source>
        <dbReference type="EMBL" id="GGH18564.1"/>
    </source>
</evidence>
<protein>
    <recommendedName>
        <fullName evidence="1">GAF domain-containing protein</fullName>
    </recommendedName>
</protein>
<reference evidence="2" key="2">
    <citation type="submission" date="2020-09" db="EMBL/GenBank/DDBJ databases">
        <authorList>
            <person name="Sun Q."/>
            <person name="Zhou Y."/>
        </authorList>
    </citation>
    <scope>NUCLEOTIDE SEQUENCE</scope>
    <source>
        <strain evidence="2">CGMCC 1.12214</strain>
    </source>
</reference>
<dbReference type="PANTHER" id="PTHR43102:SF2">
    <property type="entry name" value="GAF DOMAIN-CONTAINING PROTEIN"/>
    <property type="match status" value="1"/>
</dbReference>
<evidence type="ECO:0000259" key="1">
    <source>
        <dbReference type="SMART" id="SM00065"/>
    </source>
</evidence>
<proteinExistence type="predicted"/>
<evidence type="ECO:0000313" key="3">
    <source>
        <dbReference type="Proteomes" id="UP000603912"/>
    </source>
</evidence>
<dbReference type="InterPro" id="IPR003018">
    <property type="entry name" value="GAF"/>
</dbReference>
<keyword evidence="3" id="KW-1185">Reference proteome</keyword>
<dbReference type="InterPro" id="IPR029016">
    <property type="entry name" value="GAF-like_dom_sf"/>
</dbReference>
<name>A0A917I7C6_9HYPH</name>
<dbReference type="SUPFAM" id="SSF55781">
    <property type="entry name" value="GAF domain-like"/>
    <property type="match status" value="1"/>
</dbReference>
<dbReference type="RefSeq" id="WP_188517545.1">
    <property type="nucleotide sequence ID" value="NZ_BMES01000001.1"/>
</dbReference>
<feature type="domain" description="GAF" evidence="1">
    <location>
        <begin position="24"/>
        <end position="166"/>
    </location>
</feature>